<proteinExistence type="predicted"/>
<gene>
    <name evidence="1" type="ORF">C8F04DRAFT_79562</name>
</gene>
<evidence type="ECO:0000313" key="1">
    <source>
        <dbReference type="EMBL" id="KAJ7042491.1"/>
    </source>
</evidence>
<protein>
    <submittedName>
        <fullName evidence="1">Uncharacterized protein</fullName>
    </submittedName>
</protein>
<sequence>MFRVWGSHLSQIRMISVDHPPLCQLLTADARTDSRWERPNIYLPAGLDFARLDNLVHFDCTGFCFQPDELQDLLGVSNSIILSLRLGWRMSHFFPFKSFPSLKHLFIYNAPFMIYENRVISEPGVFPSLTTLSIMDNMRWFETNICGGATFPNLRAFHILSSPPPHHLFRFISDHPTLLEVNLPRSFVHFPSFIRLARGDGKDDLQLDLGRADHPDFDVWNDLYLASFSFVRETQTSTLKAVEPVHHILSELSLETSTVSGPLSLHDIGGLGEFPLFAACTRLSLVLSNLGDEFDDPDSATVVSLVSVLGTSLTRWKNLRQLYFACTFPAAWDVVYDDDDADIAFLPEGDTPLEFKIYSELQDPENFQQKLHDLGLDFDDDSCSLQLWKATKEKEMAVLVRQLAGYCATLEVFEWSIRAQDFDSMELSLGLCPHPPLWRWDIHRTCDGEVESLSQRLTWNGHPDHPSSCLDEQFKIFEKWSTRDEK</sequence>
<evidence type="ECO:0000313" key="2">
    <source>
        <dbReference type="Proteomes" id="UP001218188"/>
    </source>
</evidence>
<dbReference type="AlphaFoldDB" id="A0AAD6TBR5"/>
<dbReference type="SUPFAM" id="SSF52047">
    <property type="entry name" value="RNI-like"/>
    <property type="match status" value="1"/>
</dbReference>
<dbReference type="EMBL" id="JARJCM010000012">
    <property type="protein sequence ID" value="KAJ7042491.1"/>
    <property type="molecule type" value="Genomic_DNA"/>
</dbReference>
<name>A0AAD6TBR5_9AGAR</name>
<accession>A0AAD6TBR5</accession>
<dbReference type="Proteomes" id="UP001218188">
    <property type="component" value="Unassembled WGS sequence"/>
</dbReference>
<comment type="caution">
    <text evidence="1">The sequence shown here is derived from an EMBL/GenBank/DDBJ whole genome shotgun (WGS) entry which is preliminary data.</text>
</comment>
<reference evidence="1" key="1">
    <citation type="submission" date="2023-03" db="EMBL/GenBank/DDBJ databases">
        <title>Massive genome expansion in bonnet fungi (Mycena s.s.) driven by repeated elements and novel gene families across ecological guilds.</title>
        <authorList>
            <consortium name="Lawrence Berkeley National Laboratory"/>
            <person name="Harder C.B."/>
            <person name="Miyauchi S."/>
            <person name="Viragh M."/>
            <person name="Kuo A."/>
            <person name="Thoen E."/>
            <person name="Andreopoulos B."/>
            <person name="Lu D."/>
            <person name="Skrede I."/>
            <person name="Drula E."/>
            <person name="Henrissat B."/>
            <person name="Morin E."/>
            <person name="Kohler A."/>
            <person name="Barry K."/>
            <person name="LaButti K."/>
            <person name="Morin E."/>
            <person name="Salamov A."/>
            <person name="Lipzen A."/>
            <person name="Mereny Z."/>
            <person name="Hegedus B."/>
            <person name="Baldrian P."/>
            <person name="Stursova M."/>
            <person name="Weitz H."/>
            <person name="Taylor A."/>
            <person name="Grigoriev I.V."/>
            <person name="Nagy L.G."/>
            <person name="Martin F."/>
            <person name="Kauserud H."/>
        </authorList>
    </citation>
    <scope>NUCLEOTIDE SEQUENCE</scope>
    <source>
        <strain evidence="1">CBHHK200</strain>
    </source>
</reference>
<keyword evidence="2" id="KW-1185">Reference proteome</keyword>
<organism evidence="1 2">
    <name type="scientific">Mycena alexandri</name>
    <dbReference type="NCBI Taxonomy" id="1745969"/>
    <lineage>
        <taxon>Eukaryota</taxon>
        <taxon>Fungi</taxon>
        <taxon>Dikarya</taxon>
        <taxon>Basidiomycota</taxon>
        <taxon>Agaricomycotina</taxon>
        <taxon>Agaricomycetes</taxon>
        <taxon>Agaricomycetidae</taxon>
        <taxon>Agaricales</taxon>
        <taxon>Marasmiineae</taxon>
        <taxon>Mycenaceae</taxon>
        <taxon>Mycena</taxon>
    </lineage>
</organism>